<evidence type="ECO:0000313" key="2">
    <source>
        <dbReference type="EnsemblMetazoa" id="ASIC006688-PA"/>
    </source>
</evidence>
<dbReference type="EMBL" id="KE524975">
    <property type="protein sequence ID" value="KFB39330.1"/>
    <property type="molecule type" value="Genomic_DNA"/>
</dbReference>
<gene>
    <name evidence="1" type="ORF">ZHAS_00006688</name>
</gene>
<keyword evidence="3" id="KW-1185">Reference proteome</keyword>
<name>A0A084VMY6_ANOSI</name>
<evidence type="ECO:0000313" key="1">
    <source>
        <dbReference type="EMBL" id="KFB39330.1"/>
    </source>
</evidence>
<reference evidence="1 3" key="1">
    <citation type="journal article" date="2014" name="BMC Genomics">
        <title>Genome sequence of Anopheles sinensis provides insight into genetics basis of mosquito competence for malaria parasites.</title>
        <authorList>
            <person name="Zhou D."/>
            <person name="Zhang D."/>
            <person name="Ding G."/>
            <person name="Shi L."/>
            <person name="Hou Q."/>
            <person name="Ye Y."/>
            <person name="Xu Y."/>
            <person name="Zhou H."/>
            <person name="Xiong C."/>
            <person name="Li S."/>
            <person name="Yu J."/>
            <person name="Hong S."/>
            <person name="Yu X."/>
            <person name="Zou P."/>
            <person name="Chen C."/>
            <person name="Chang X."/>
            <person name="Wang W."/>
            <person name="Lv Y."/>
            <person name="Sun Y."/>
            <person name="Ma L."/>
            <person name="Shen B."/>
            <person name="Zhu C."/>
        </authorList>
    </citation>
    <scope>NUCLEOTIDE SEQUENCE [LARGE SCALE GENOMIC DNA]</scope>
</reference>
<dbReference type="Proteomes" id="UP000030765">
    <property type="component" value="Unassembled WGS sequence"/>
</dbReference>
<protein>
    <submittedName>
        <fullName evidence="1 2">Uncharacterized protein</fullName>
    </submittedName>
</protein>
<sequence length="129" mass="14202">MPGEMFHASFLFVVGGKGERLKCTEGEGGEGIEATILGKFSPFSSGHRRARLAFVCFLRGTICSRRSKHYDDVDVGRLYHVASNDGCNGELVVKPTTRNAHTRRPMACSMLASSYLNDVRHLLPTSKLN</sequence>
<organism evidence="1">
    <name type="scientific">Anopheles sinensis</name>
    <name type="common">Mosquito</name>
    <dbReference type="NCBI Taxonomy" id="74873"/>
    <lineage>
        <taxon>Eukaryota</taxon>
        <taxon>Metazoa</taxon>
        <taxon>Ecdysozoa</taxon>
        <taxon>Arthropoda</taxon>
        <taxon>Hexapoda</taxon>
        <taxon>Insecta</taxon>
        <taxon>Pterygota</taxon>
        <taxon>Neoptera</taxon>
        <taxon>Endopterygota</taxon>
        <taxon>Diptera</taxon>
        <taxon>Nematocera</taxon>
        <taxon>Culicoidea</taxon>
        <taxon>Culicidae</taxon>
        <taxon>Anophelinae</taxon>
        <taxon>Anopheles</taxon>
    </lineage>
</organism>
<accession>A0A084VMY6</accession>
<dbReference type="AlphaFoldDB" id="A0A084VMY6"/>
<proteinExistence type="predicted"/>
<dbReference type="VEuPathDB" id="VectorBase:ASIC006688"/>
<dbReference type="EnsemblMetazoa" id="ASIC006688-RA">
    <property type="protein sequence ID" value="ASIC006688-PA"/>
    <property type="gene ID" value="ASIC006688"/>
</dbReference>
<reference evidence="2" key="2">
    <citation type="submission" date="2020-05" db="UniProtKB">
        <authorList>
            <consortium name="EnsemblMetazoa"/>
        </authorList>
    </citation>
    <scope>IDENTIFICATION</scope>
</reference>
<dbReference type="EMBL" id="ATLV01014634">
    <property type="status" value="NOT_ANNOTATED_CDS"/>
    <property type="molecule type" value="Genomic_DNA"/>
</dbReference>
<evidence type="ECO:0000313" key="3">
    <source>
        <dbReference type="Proteomes" id="UP000030765"/>
    </source>
</evidence>